<gene>
    <name evidence="8" type="ORF">MTR66_20610</name>
</gene>
<comment type="catalytic activity">
    <reaction evidence="6">
        <text>L-aspartate + L-glutamine + ATP + H2O = L-asparagine + L-glutamate + AMP + diphosphate + H(+)</text>
        <dbReference type="Rhea" id="RHEA:12228"/>
        <dbReference type="ChEBI" id="CHEBI:15377"/>
        <dbReference type="ChEBI" id="CHEBI:15378"/>
        <dbReference type="ChEBI" id="CHEBI:29985"/>
        <dbReference type="ChEBI" id="CHEBI:29991"/>
        <dbReference type="ChEBI" id="CHEBI:30616"/>
        <dbReference type="ChEBI" id="CHEBI:33019"/>
        <dbReference type="ChEBI" id="CHEBI:58048"/>
        <dbReference type="ChEBI" id="CHEBI:58359"/>
        <dbReference type="ChEBI" id="CHEBI:456215"/>
        <dbReference type="EC" id="6.3.5.4"/>
    </reaction>
</comment>
<dbReference type="Gene3D" id="3.60.20.10">
    <property type="entry name" value="Glutamine Phosphoribosylpyrophosphate, subunit 1, domain 1"/>
    <property type="match status" value="1"/>
</dbReference>
<dbReference type="Proteomes" id="UP001202281">
    <property type="component" value="Unassembled WGS sequence"/>
</dbReference>
<evidence type="ECO:0000313" key="9">
    <source>
        <dbReference type="Proteomes" id="UP001202281"/>
    </source>
</evidence>
<reference evidence="8 9" key="1">
    <citation type="submission" date="2022-04" db="EMBL/GenBank/DDBJ databases">
        <title>Identification of a novel bacterium isolated from mangrove sediments.</title>
        <authorList>
            <person name="Pan X."/>
        </authorList>
    </citation>
    <scope>NUCLEOTIDE SEQUENCE [LARGE SCALE GENOMIC DNA]</scope>
    <source>
        <strain evidence="8 9">B2638</strain>
    </source>
</reference>
<keyword evidence="5" id="KW-0067">ATP-binding</keyword>
<keyword evidence="4" id="KW-0547">Nucleotide-binding</keyword>
<comment type="similarity">
    <text evidence="2">Belongs to the asparagine synthetase family.</text>
</comment>
<dbReference type="InterPro" id="IPR051786">
    <property type="entry name" value="ASN_synthetase/amidase"/>
</dbReference>
<dbReference type="EC" id="6.3.5.4" evidence="3"/>
<dbReference type="Pfam" id="PF00733">
    <property type="entry name" value="Asn_synthase"/>
    <property type="match status" value="1"/>
</dbReference>
<evidence type="ECO:0000256" key="1">
    <source>
        <dbReference type="ARBA" id="ARBA00005187"/>
    </source>
</evidence>
<evidence type="ECO:0000313" key="8">
    <source>
        <dbReference type="EMBL" id="MCJ2189197.1"/>
    </source>
</evidence>
<organism evidence="8 9">
    <name type="scientific">Novosphingobium beihaiensis</name>
    <dbReference type="NCBI Taxonomy" id="2930389"/>
    <lineage>
        <taxon>Bacteria</taxon>
        <taxon>Pseudomonadati</taxon>
        <taxon>Pseudomonadota</taxon>
        <taxon>Alphaproteobacteria</taxon>
        <taxon>Sphingomonadales</taxon>
        <taxon>Sphingomonadaceae</taxon>
        <taxon>Novosphingobium</taxon>
    </lineage>
</organism>
<dbReference type="PROSITE" id="PS51278">
    <property type="entry name" value="GATASE_TYPE_2"/>
    <property type="match status" value="1"/>
</dbReference>
<dbReference type="SUPFAM" id="SSF52402">
    <property type="entry name" value="Adenine nucleotide alpha hydrolases-like"/>
    <property type="match status" value="1"/>
</dbReference>
<dbReference type="InterPro" id="IPR029055">
    <property type="entry name" value="Ntn_hydrolases_N"/>
</dbReference>
<dbReference type="InterPro" id="IPR017932">
    <property type="entry name" value="GATase_2_dom"/>
</dbReference>
<dbReference type="Gene3D" id="3.40.50.620">
    <property type="entry name" value="HUPs"/>
    <property type="match status" value="1"/>
</dbReference>
<evidence type="ECO:0000256" key="4">
    <source>
        <dbReference type="ARBA" id="ARBA00022741"/>
    </source>
</evidence>
<comment type="pathway">
    <text evidence="1">Amino-acid biosynthesis; L-asparagine biosynthesis; L-asparagine from L-aspartate (L-Gln route): step 1/1.</text>
</comment>
<dbReference type="PANTHER" id="PTHR43284">
    <property type="entry name" value="ASPARAGINE SYNTHETASE (GLUTAMINE-HYDROLYZING)"/>
    <property type="match status" value="1"/>
</dbReference>
<dbReference type="InterPro" id="IPR006426">
    <property type="entry name" value="Asn_synth_AEB"/>
</dbReference>
<evidence type="ECO:0000256" key="3">
    <source>
        <dbReference type="ARBA" id="ARBA00012737"/>
    </source>
</evidence>
<proteinExistence type="inferred from homology"/>
<evidence type="ECO:0000259" key="7">
    <source>
        <dbReference type="PROSITE" id="PS51278"/>
    </source>
</evidence>
<sequence length="656" mass="72897">MSAIGAIITQSSSYRPVEAIGPMARTLRMYGVDDIAQEDGKGWAMVRALYRLTPEDHYDQQPLSLSGGGARLLFDGRVDNRQDLLFALGCTDGEEARGWADSTILAMAIEKWGLADTLPRLCGPFALVHFDLSKSLLTLARDEVGYRPLFFTRQTDFIAVSSMPKGLHALPGMARDMNVGAVAERFLQSPQRGTTTLFEEVQRVPPGHLVELSFTSQTVRRWRGLEELTVDRSRSFEENLQAFDAAMNQAVEAQLRRIGGIGGQLSSGIDGATVMGIAVRKLPPRTSFHAFTAAPADPSVLPEERRDWLDESRRAKAIADHFPFVQHHVISNDATNLANVVVRYNNAQDAPLQLPLHTCWFDAIGRVAHRKGIKVVLTGLSGNLGFSAGYGLVEPSYRRDYGLLAWQRLLAQRVANGTISWKAWLRTGVVDFLPGKLRDAILKAAKRWRQMNEIDRLNPEVVRRYDLASQQAEWNGNFTQSKITRTSDVRIFSYDLLDIGAFLKALLAETGVDFRDPCGDNRVRRLALTVPHEQYFKPRDRAFGHALFSRYIAPDLADEAISLSGRQNADMAATLSAVEEDIVETFERGASGPAVFAPVPPGILTAQLGELRSELGTLSERNFGAHGDKVRNIAWQYTIQAFINSFNHRNYNEDLS</sequence>
<dbReference type="SUPFAM" id="SSF56235">
    <property type="entry name" value="N-terminal nucleophile aminohydrolases (Ntn hydrolases)"/>
    <property type="match status" value="1"/>
</dbReference>
<feature type="domain" description="Glutamine amidotransferase type-2" evidence="7">
    <location>
        <begin position="2"/>
        <end position="215"/>
    </location>
</feature>
<dbReference type="InterPro" id="IPR001962">
    <property type="entry name" value="Asn_synthase"/>
</dbReference>
<dbReference type="EMBL" id="JALHLG010000072">
    <property type="protein sequence ID" value="MCJ2189197.1"/>
    <property type="molecule type" value="Genomic_DNA"/>
</dbReference>
<dbReference type="Pfam" id="PF13537">
    <property type="entry name" value="GATase_7"/>
    <property type="match status" value="1"/>
</dbReference>
<protein>
    <recommendedName>
        <fullName evidence="3">asparagine synthase (glutamine-hydrolyzing)</fullName>
        <ecNumber evidence="3">6.3.5.4</ecNumber>
    </recommendedName>
</protein>
<evidence type="ECO:0000256" key="2">
    <source>
        <dbReference type="ARBA" id="ARBA00005752"/>
    </source>
</evidence>
<dbReference type="PIRSF" id="PIRSF001589">
    <property type="entry name" value="Asn_synthetase_glu-h"/>
    <property type="match status" value="1"/>
</dbReference>
<comment type="caution">
    <text evidence="8">The sequence shown here is derived from an EMBL/GenBank/DDBJ whole genome shotgun (WGS) entry which is preliminary data.</text>
</comment>
<keyword evidence="9" id="KW-1185">Reference proteome</keyword>
<evidence type="ECO:0000256" key="5">
    <source>
        <dbReference type="ARBA" id="ARBA00022840"/>
    </source>
</evidence>
<dbReference type="PANTHER" id="PTHR43284:SF1">
    <property type="entry name" value="ASPARAGINE SYNTHETASE"/>
    <property type="match status" value="1"/>
</dbReference>
<dbReference type="RefSeq" id="WP_243924507.1">
    <property type="nucleotide sequence ID" value="NZ_JALHLG010000072.1"/>
</dbReference>
<accession>A0ABT0BVW6</accession>
<evidence type="ECO:0000256" key="6">
    <source>
        <dbReference type="ARBA" id="ARBA00048741"/>
    </source>
</evidence>
<name>A0ABT0BVW6_9SPHN</name>
<dbReference type="InterPro" id="IPR014729">
    <property type="entry name" value="Rossmann-like_a/b/a_fold"/>
</dbReference>